<evidence type="ECO:0008006" key="5">
    <source>
        <dbReference type="Google" id="ProtNLM"/>
    </source>
</evidence>
<dbReference type="Pfam" id="PF05016">
    <property type="entry name" value="ParE_toxin"/>
    <property type="match status" value="1"/>
</dbReference>
<keyword evidence="4" id="KW-1185">Reference proteome</keyword>
<protein>
    <recommendedName>
        <fullName evidence="5">Type II toxin-antitoxin system RelE/ParE family toxin</fullName>
    </recommendedName>
</protein>
<dbReference type="EMBL" id="BAABBN010000015">
    <property type="protein sequence ID" value="GAA3939800.1"/>
    <property type="molecule type" value="Genomic_DNA"/>
</dbReference>
<comment type="caution">
    <text evidence="3">The sequence shown here is derived from an EMBL/GenBank/DDBJ whole genome shotgun (WGS) entry which is preliminary data.</text>
</comment>
<reference evidence="4" key="1">
    <citation type="journal article" date="2019" name="Int. J. Syst. Evol. Microbiol.">
        <title>The Global Catalogue of Microorganisms (GCM) 10K type strain sequencing project: providing services to taxonomists for standard genome sequencing and annotation.</title>
        <authorList>
            <consortium name="The Broad Institute Genomics Platform"/>
            <consortium name="The Broad Institute Genome Sequencing Center for Infectious Disease"/>
            <person name="Wu L."/>
            <person name="Ma J."/>
        </authorList>
    </citation>
    <scope>NUCLEOTIDE SEQUENCE [LARGE SCALE GENOMIC DNA]</scope>
    <source>
        <strain evidence="4">JCM 17551</strain>
    </source>
</reference>
<evidence type="ECO:0000256" key="2">
    <source>
        <dbReference type="ARBA" id="ARBA00022649"/>
    </source>
</evidence>
<evidence type="ECO:0000256" key="1">
    <source>
        <dbReference type="ARBA" id="ARBA00006226"/>
    </source>
</evidence>
<evidence type="ECO:0000313" key="4">
    <source>
        <dbReference type="Proteomes" id="UP001501565"/>
    </source>
</evidence>
<organism evidence="3 4">
    <name type="scientific">Litoribacillus peritrichatus</name>
    <dbReference type="NCBI Taxonomy" id="718191"/>
    <lineage>
        <taxon>Bacteria</taxon>
        <taxon>Pseudomonadati</taxon>
        <taxon>Pseudomonadota</taxon>
        <taxon>Gammaproteobacteria</taxon>
        <taxon>Oceanospirillales</taxon>
        <taxon>Oceanospirillaceae</taxon>
        <taxon>Litoribacillus</taxon>
    </lineage>
</organism>
<dbReference type="InterPro" id="IPR051803">
    <property type="entry name" value="TA_system_RelE-like_toxin"/>
</dbReference>
<dbReference type="Proteomes" id="UP001501565">
    <property type="component" value="Unassembled WGS sequence"/>
</dbReference>
<proteinExistence type="inferred from homology"/>
<dbReference type="InterPro" id="IPR035093">
    <property type="entry name" value="RelE/ParE_toxin_dom_sf"/>
</dbReference>
<sequence>MLELEISPEAENDLLEIWLYIADDHPVNADRYLDKLHEKILKLIEFPDIGRDRPDLVEANTTKGLKSFPVDRYNLYYQVTDTKLLLVRVLPADRDITLIF</sequence>
<gene>
    <name evidence="3" type="ORF">GCM10022277_39710</name>
</gene>
<keyword evidence="2" id="KW-1277">Toxin-antitoxin system</keyword>
<evidence type="ECO:0000313" key="3">
    <source>
        <dbReference type="EMBL" id="GAA3939800.1"/>
    </source>
</evidence>
<name>A0ABP7NAA7_9GAMM</name>
<dbReference type="PANTHER" id="PTHR33755">
    <property type="entry name" value="TOXIN PARE1-RELATED"/>
    <property type="match status" value="1"/>
</dbReference>
<comment type="similarity">
    <text evidence="1">Belongs to the RelE toxin family.</text>
</comment>
<dbReference type="Gene3D" id="3.30.2310.20">
    <property type="entry name" value="RelE-like"/>
    <property type="match status" value="1"/>
</dbReference>
<dbReference type="InterPro" id="IPR007712">
    <property type="entry name" value="RelE/ParE_toxin"/>
</dbReference>
<dbReference type="RefSeq" id="WP_344800388.1">
    <property type="nucleotide sequence ID" value="NZ_BAABBN010000015.1"/>
</dbReference>
<accession>A0ABP7NAA7</accession>